<organism evidence="2 3">
    <name type="scientific">Catenulispora yoronensis</name>
    <dbReference type="NCBI Taxonomy" id="450799"/>
    <lineage>
        <taxon>Bacteria</taxon>
        <taxon>Bacillati</taxon>
        <taxon>Actinomycetota</taxon>
        <taxon>Actinomycetes</taxon>
        <taxon>Catenulisporales</taxon>
        <taxon>Catenulisporaceae</taxon>
        <taxon>Catenulispora</taxon>
    </lineage>
</organism>
<proteinExistence type="predicted"/>
<dbReference type="InterPro" id="IPR052718">
    <property type="entry name" value="NmrA-type_oxidoreductase"/>
</dbReference>
<dbReference type="InterPro" id="IPR016040">
    <property type="entry name" value="NAD(P)-bd_dom"/>
</dbReference>
<feature type="domain" description="NAD(P)-binding" evidence="1">
    <location>
        <begin position="6"/>
        <end position="110"/>
    </location>
</feature>
<dbReference type="RefSeq" id="WP_344667297.1">
    <property type="nucleotide sequence ID" value="NZ_BAAAQN010000023.1"/>
</dbReference>
<accession>A0ABN2UIH3</accession>
<dbReference type="PANTHER" id="PTHR47129">
    <property type="entry name" value="QUINONE OXIDOREDUCTASE 2"/>
    <property type="match status" value="1"/>
</dbReference>
<reference evidence="3" key="1">
    <citation type="journal article" date="2019" name="Int. J. Syst. Evol. Microbiol.">
        <title>The Global Catalogue of Microorganisms (GCM) 10K type strain sequencing project: providing services to taxonomists for standard genome sequencing and annotation.</title>
        <authorList>
            <consortium name="The Broad Institute Genomics Platform"/>
            <consortium name="The Broad Institute Genome Sequencing Center for Infectious Disease"/>
            <person name="Wu L."/>
            <person name="Ma J."/>
        </authorList>
    </citation>
    <scope>NUCLEOTIDE SEQUENCE [LARGE SCALE GENOMIC DNA]</scope>
    <source>
        <strain evidence="3">JCM 16014</strain>
    </source>
</reference>
<evidence type="ECO:0000313" key="3">
    <source>
        <dbReference type="Proteomes" id="UP001500751"/>
    </source>
</evidence>
<dbReference type="Gene3D" id="3.90.25.10">
    <property type="entry name" value="UDP-galactose 4-epimerase, domain 1"/>
    <property type="match status" value="1"/>
</dbReference>
<comment type="caution">
    <text evidence="2">The sequence shown here is derived from an EMBL/GenBank/DDBJ whole genome shotgun (WGS) entry which is preliminary data.</text>
</comment>
<dbReference type="Pfam" id="PF13460">
    <property type="entry name" value="NAD_binding_10"/>
    <property type="match status" value="1"/>
</dbReference>
<evidence type="ECO:0000313" key="2">
    <source>
        <dbReference type="EMBL" id="GAA2036439.1"/>
    </source>
</evidence>
<dbReference type="Proteomes" id="UP001500751">
    <property type="component" value="Unassembled WGS sequence"/>
</dbReference>
<evidence type="ECO:0000259" key="1">
    <source>
        <dbReference type="Pfam" id="PF13460"/>
    </source>
</evidence>
<dbReference type="PANTHER" id="PTHR47129:SF1">
    <property type="entry name" value="NMRA-LIKE DOMAIN-CONTAINING PROTEIN"/>
    <property type="match status" value="1"/>
</dbReference>
<dbReference type="Gene3D" id="3.40.50.720">
    <property type="entry name" value="NAD(P)-binding Rossmann-like Domain"/>
    <property type="match status" value="1"/>
</dbReference>
<keyword evidence="3" id="KW-1185">Reference proteome</keyword>
<dbReference type="SUPFAM" id="SSF51735">
    <property type="entry name" value="NAD(P)-binding Rossmann-fold domains"/>
    <property type="match status" value="1"/>
</dbReference>
<dbReference type="EMBL" id="BAAAQN010000023">
    <property type="protein sequence ID" value="GAA2036439.1"/>
    <property type="molecule type" value="Genomic_DNA"/>
</dbReference>
<sequence length="313" mass="31815">MILVTGVSGSLGSLILKGLRDLEDVESLDVVAGSRSPEPEDPAARRVDFDDPQSLPGAFAGVDVLLVVSAGYAEDDVVLARHGAVADAAAAAGVKHLIYTSLSASGESMSIALPHRWTEDRFAGGPFTTTILRNGLYTEVPIGLAAVGLAGAASTGVFTASFGLGRISVVTKQDLADAAVRVAAESARDLAAGQANRHADRVYELEGDTAIGGADIAEALAEVLGRPVAYHPASLSETRSALGGAGIEPYQLGHAISLSAAIIAGRAEATGSDLPRLLDKAPRPVRPAIAEAVSGLLAQLVPGATDSEPKTTV</sequence>
<gene>
    <name evidence="2" type="ORF">GCM10009839_41700</name>
</gene>
<protein>
    <submittedName>
        <fullName evidence="2">SDR family oxidoreductase</fullName>
    </submittedName>
</protein>
<dbReference type="InterPro" id="IPR036291">
    <property type="entry name" value="NAD(P)-bd_dom_sf"/>
</dbReference>
<name>A0ABN2UIH3_9ACTN</name>